<keyword evidence="2" id="KW-0732">Signal</keyword>
<sequence>MAEITGLVLSGIPLVLWALEKYSEPYETFHNYHVSIETFRARLDMQHKQLQTTLRNIGLIEPSIDELRECLEAKFPAMSHSLMPNGLPEKVQWEWRRVKNSVSTRKRNKLVDDLRHWNEDLRNALEKAEIPAEDDSGKVQDLRRCFSLQRCDSIRQCLGSLHHALRSRFQCACPTPHQAAINLDWPAYEADVNKPFKVAISYHPSAPPQHPISWRELHFTLESLTQQAKPHVALLVPPSPPPRARSPSSSIRSKFVQFKATYSKSRTVPSQPKPSATSTPSPPPPSTAPSSSQTVAAVVASGGSEIACLCAALQAKCKLTGNLKIPGDDQDRQFSLAHHQTNAPNIVKVIPLLSLVHRQPQQQDPWLFLSAKQRYGIAASISWSVLHLGGSPWCSEQWYQKQVAIFIEKTRSGREILSQYPCISDIFSPPTAPREEQPPHDLEDLIPNRTIFALGIFLIELCTNKSVLLHTSILDVYRAAIGSLDEVYRIAGDSYGYATERCVRFRFRGRDVCKDFEFAQFRQQFYEVVVAPIQATYLMFPNSSRPI</sequence>
<dbReference type="Proteomes" id="UP000002669">
    <property type="component" value="Unassembled WGS sequence"/>
</dbReference>
<dbReference type="eggNOG" id="ENOG502SISW">
    <property type="taxonomic scope" value="Eukaryota"/>
</dbReference>
<dbReference type="EMBL" id="DS989831">
    <property type="protein sequence ID" value="EFQ96821.1"/>
    <property type="molecule type" value="Genomic_DNA"/>
</dbReference>
<dbReference type="HOGENOM" id="CLU_026305_4_0_1"/>
<feature type="compositionally biased region" description="Low complexity" evidence="1">
    <location>
        <begin position="269"/>
        <end position="279"/>
    </location>
</feature>
<evidence type="ECO:0000313" key="5">
    <source>
        <dbReference type="Proteomes" id="UP000002669"/>
    </source>
</evidence>
<protein>
    <recommendedName>
        <fullName evidence="3">DUF7580 domain-containing protein</fullName>
    </recommendedName>
</protein>
<dbReference type="OrthoDB" id="3565018at2759"/>
<dbReference type="PANTHER" id="PTHR35186">
    <property type="entry name" value="ANK_REP_REGION DOMAIN-CONTAINING PROTEIN"/>
    <property type="match status" value="1"/>
</dbReference>
<feature type="chain" id="PRO_5003191099" description="DUF7580 domain-containing protein" evidence="2">
    <location>
        <begin position="19"/>
        <end position="547"/>
    </location>
</feature>
<proteinExistence type="predicted"/>
<organism evidence="5">
    <name type="scientific">Arthroderma gypseum (strain ATCC MYA-4604 / CBS 118893)</name>
    <name type="common">Microsporum gypseum</name>
    <dbReference type="NCBI Taxonomy" id="535722"/>
    <lineage>
        <taxon>Eukaryota</taxon>
        <taxon>Fungi</taxon>
        <taxon>Dikarya</taxon>
        <taxon>Ascomycota</taxon>
        <taxon>Pezizomycotina</taxon>
        <taxon>Eurotiomycetes</taxon>
        <taxon>Eurotiomycetidae</taxon>
        <taxon>Onygenales</taxon>
        <taxon>Arthrodermataceae</taxon>
        <taxon>Nannizzia</taxon>
    </lineage>
</organism>
<dbReference type="RefSeq" id="XP_003169198.1">
    <property type="nucleotide sequence ID" value="XM_003169150.1"/>
</dbReference>
<dbReference type="Pfam" id="PF24476">
    <property type="entry name" value="DUF7580"/>
    <property type="match status" value="1"/>
</dbReference>
<dbReference type="OMA" id="FNAAQRC"/>
<dbReference type="PANTHER" id="PTHR35186:SF4">
    <property type="entry name" value="PRION-INHIBITION AND PROPAGATION HELO DOMAIN-CONTAINING PROTEIN"/>
    <property type="match status" value="1"/>
</dbReference>
<gene>
    <name evidence="4" type="ORF">MGYG_08744</name>
</gene>
<dbReference type="GeneID" id="10024273"/>
<accession>E4V6V5</accession>
<evidence type="ECO:0000256" key="2">
    <source>
        <dbReference type="SAM" id="SignalP"/>
    </source>
</evidence>
<evidence type="ECO:0000256" key="1">
    <source>
        <dbReference type="SAM" id="MobiDB-lite"/>
    </source>
</evidence>
<feature type="domain" description="DUF7580" evidence="3">
    <location>
        <begin position="152"/>
        <end position="535"/>
    </location>
</feature>
<dbReference type="InterPro" id="IPR056002">
    <property type="entry name" value="DUF7580"/>
</dbReference>
<keyword evidence="5" id="KW-1185">Reference proteome</keyword>
<reference evidence="5" key="1">
    <citation type="journal article" date="2012" name="MBio">
        <title>Comparative genome analysis of Trichophyton rubrum and related dermatophytes reveals candidate genes involved in infection.</title>
        <authorList>
            <person name="Martinez D.A."/>
            <person name="Oliver B.G."/>
            <person name="Graeser Y."/>
            <person name="Goldberg J.M."/>
            <person name="Li W."/>
            <person name="Martinez-Rossi N.M."/>
            <person name="Monod M."/>
            <person name="Shelest E."/>
            <person name="Barton R.C."/>
            <person name="Birch E."/>
            <person name="Brakhage A.A."/>
            <person name="Chen Z."/>
            <person name="Gurr S.J."/>
            <person name="Heiman D."/>
            <person name="Heitman J."/>
            <person name="Kosti I."/>
            <person name="Rossi A."/>
            <person name="Saif S."/>
            <person name="Samalova M."/>
            <person name="Saunders C.W."/>
            <person name="Shea T."/>
            <person name="Summerbell R.C."/>
            <person name="Xu J."/>
            <person name="Young S."/>
            <person name="Zeng Q."/>
            <person name="Birren B.W."/>
            <person name="Cuomo C.A."/>
            <person name="White T.C."/>
        </authorList>
    </citation>
    <scope>NUCLEOTIDE SEQUENCE [LARGE SCALE GENOMIC DNA]</scope>
    <source>
        <strain evidence="5">ATCC MYA-4604 / CBS 118893</strain>
    </source>
</reference>
<dbReference type="VEuPathDB" id="FungiDB:MGYG_08744"/>
<feature type="signal peptide" evidence="2">
    <location>
        <begin position="1"/>
        <end position="18"/>
    </location>
</feature>
<evidence type="ECO:0000313" key="4">
    <source>
        <dbReference type="EMBL" id="EFQ96821.1"/>
    </source>
</evidence>
<dbReference type="InParanoid" id="E4V6V5"/>
<name>E4V6V5_ARTGP</name>
<evidence type="ECO:0000259" key="3">
    <source>
        <dbReference type="Pfam" id="PF24476"/>
    </source>
</evidence>
<dbReference type="AlphaFoldDB" id="E4V6V5"/>
<feature type="region of interest" description="Disordered" evidence="1">
    <location>
        <begin position="262"/>
        <end position="293"/>
    </location>
</feature>